<name>W7IAL6_9PEZI</name>
<reference evidence="1 2" key="1">
    <citation type="submission" date="2013-05" db="EMBL/GenBank/DDBJ databases">
        <title>Drechslerella stenobrocha genome reveals carnivorous origination and mechanical trapping mechanism of predatory fungi.</title>
        <authorList>
            <person name="Liu X."/>
            <person name="Zhang W."/>
            <person name="Liu K."/>
        </authorList>
    </citation>
    <scope>NUCLEOTIDE SEQUENCE [LARGE SCALE GENOMIC DNA]</scope>
    <source>
        <strain evidence="1 2">248</strain>
    </source>
</reference>
<protein>
    <submittedName>
        <fullName evidence="1">Uncharacterized protein</fullName>
    </submittedName>
</protein>
<dbReference type="AlphaFoldDB" id="W7IAL6"/>
<dbReference type="HOGENOM" id="CLU_2527441_0_0_1"/>
<organism evidence="1 2">
    <name type="scientific">Drechslerella stenobrocha 248</name>
    <dbReference type="NCBI Taxonomy" id="1043628"/>
    <lineage>
        <taxon>Eukaryota</taxon>
        <taxon>Fungi</taxon>
        <taxon>Dikarya</taxon>
        <taxon>Ascomycota</taxon>
        <taxon>Pezizomycotina</taxon>
        <taxon>Orbiliomycetes</taxon>
        <taxon>Orbiliales</taxon>
        <taxon>Orbiliaceae</taxon>
        <taxon>Drechslerella</taxon>
    </lineage>
</organism>
<evidence type="ECO:0000313" key="1">
    <source>
        <dbReference type="EMBL" id="EWC46095.1"/>
    </source>
</evidence>
<dbReference type="EMBL" id="KI966421">
    <property type="protein sequence ID" value="EWC46095.1"/>
    <property type="molecule type" value="Genomic_DNA"/>
</dbReference>
<gene>
    <name evidence="1" type="ORF">DRE_04669</name>
</gene>
<evidence type="ECO:0000313" key="2">
    <source>
        <dbReference type="Proteomes" id="UP000024837"/>
    </source>
</evidence>
<sequence length="84" mass="9977">MLEAKGVFPRQNVEAQMIDDDLVGMDMEDLQREIMQLRLLKGWKRVWGPKSYKGGNVLEEKERPVDEKYAMKKTDFVKRRLLCF</sequence>
<proteinExistence type="predicted"/>
<dbReference type="OrthoDB" id="5278512at2759"/>
<dbReference type="Proteomes" id="UP000024837">
    <property type="component" value="Unassembled WGS sequence"/>
</dbReference>
<keyword evidence="2" id="KW-1185">Reference proteome</keyword>
<accession>W7IAL6</accession>